<accession>A0A8H7Y8H3</accession>
<feature type="signal peptide" evidence="1">
    <location>
        <begin position="1"/>
        <end position="18"/>
    </location>
</feature>
<protein>
    <submittedName>
        <fullName evidence="2">Uncharacterized protein</fullName>
    </submittedName>
</protein>
<dbReference type="AlphaFoldDB" id="A0A8H7Y8H3"/>
<evidence type="ECO:0000313" key="2">
    <source>
        <dbReference type="EMBL" id="KAG5173068.1"/>
    </source>
</evidence>
<proteinExistence type="predicted"/>
<feature type="chain" id="PRO_5034996558" evidence="1">
    <location>
        <begin position="19"/>
        <end position="194"/>
    </location>
</feature>
<keyword evidence="1" id="KW-0732">Signal</keyword>
<reference evidence="2" key="1">
    <citation type="submission" date="2021-02" db="EMBL/GenBank/DDBJ databases">
        <title>Psilocybe cubensis genome.</title>
        <authorList>
            <person name="Mckernan K.J."/>
            <person name="Crawford S."/>
            <person name="Trippe A."/>
            <person name="Kane L.T."/>
            <person name="Mclaughlin S."/>
        </authorList>
    </citation>
    <scope>NUCLEOTIDE SEQUENCE [LARGE SCALE GENOMIC DNA]</scope>
    <source>
        <strain evidence="2">MGC-MH-2018</strain>
    </source>
</reference>
<gene>
    <name evidence="2" type="ORF">JR316_002573</name>
</gene>
<organism evidence="2">
    <name type="scientific">Psilocybe cubensis</name>
    <name type="common">Psychedelic mushroom</name>
    <name type="synonym">Stropharia cubensis</name>
    <dbReference type="NCBI Taxonomy" id="181762"/>
    <lineage>
        <taxon>Eukaryota</taxon>
        <taxon>Fungi</taxon>
        <taxon>Dikarya</taxon>
        <taxon>Basidiomycota</taxon>
        <taxon>Agaricomycotina</taxon>
        <taxon>Agaricomycetes</taxon>
        <taxon>Agaricomycetidae</taxon>
        <taxon>Agaricales</taxon>
        <taxon>Agaricineae</taxon>
        <taxon>Strophariaceae</taxon>
        <taxon>Psilocybe</taxon>
    </lineage>
</organism>
<name>A0A8H7Y8H3_PSICU</name>
<evidence type="ECO:0000256" key="1">
    <source>
        <dbReference type="SAM" id="SignalP"/>
    </source>
</evidence>
<sequence>MKVTVTFVAIAAGSLVLGAMIDAPMGLKKGHNATAFNNTKPILNPVPQKSYNTVCQDDAKKNGIKNPQNWVWSDEKEYCVPNALVSSGPLARRGWINASRTVANSSQRTTVMGKPVHGLGAGRLAAFAAALLEEAAGKDIVGPDAIQASHWLKVLNGVTRQRPIAKAIATSNASLIRNATCTGSVEGLVQPFES</sequence>
<dbReference type="EMBL" id="JAFIQS010000002">
    <property type="protein sequence ID" value="KAG5173068.1"/>
    <property type="molecule type" value="Genomic_DNA"/>
</dbReference>
<comment type="caution">
    <text evidence="2">The sequence shown here is derived from an EMBL/GenBank/DDBJ whole genome shotgun (WGS) entry which is preliminary data.</text>
</comment>